<feature type="compositionally biased region" description="Polar residues" evidence="1">
    <location>
        <begin position="38"/>
        <end position="51"/>
    </location>
</feature>
<name>A0A9Q1N649_9SOLA</name>
<protein>
    <submittedName>
        <fullName evidence="2">Uncharacterized protein</fullName>
    </submittedName>
</protein>
<dbReference type="EMBL" id="JAJAGQ010000001">
    <property type="protein sequence ID" value="KAJ8573354.1"/>
    <property type="molecule type" value="Genomic_DNA"/>
</dbReference>
<organism evidence="2 3">
    <name type="scientific">Anisodus acutangulus</name>
    <dbReference type="NCBI Taxonomy" id="402998"/>
    <lineage>
        <taxon>Eukaryota</taxon>
        <taxon>Viridiplantae</taxon>
        <taxon>Streptophyta</taxon>
        <taxon>Embryophyta</taxon>
        <taxon>Tracheophyta</taxon>
        <taxon>Spermatophyta</taxon>
        <taxon>Magnoliopsida</taxon>
        <taxon>eudicotyledons</taxon>
        <taxon>Gunneridae</taxon>
        <taxon>Pentapetalae</taxon>
        <taxon>asterids</taxon>
        <taxon>lamiids</taxon>
        <taxon>Solanales</taxon>
        <taxon>Solanaceae</taxon>
        <taxon>Solanoideae</taxon>
        <taxon>Hyoscyameae</taxon>
        <taxon>Anisodus</taxon>
    </lineage>
</organism>
<keyword evidence="3" id="KW-1185">Reference proteome</keyword>
<sequence length="85" mass="9134">MYSPNSITGKEVAGNGWQITTGEGERMFSKKNNKKQPLLSTESGANSSTVTVAIPPPRISVDCFRQRTYQQAAATTSSATFFSNG</sequence>
<proteinExistence type="predicted"/>
<dbReference type="AlphaFoldDB" id="A0A9Q1N649"/>
<accession>A0A9Q1N649</accession>
<reference evidence="3" key="1">
    <citation type="journal article" date="2023" name="Proc. Natl. Acad. Sci. U.S.A.">
        <title>Genomic and structural basis for evolution of tropane alkaloid biosynthesis.</title>
        <authorList>
            <person name="Wanga Y.-J."/>
            <person name="Taina T."/>
            <person name="Yua J.-Y."/>
            <person name="Lia J."/>
            <person name="Xua B."/>
            <person name="Chenc J."/>
            <person name="D'Auriad J.C."/>
            <person name="Huanga J.-P."/>
            <person name="Huanga S.-X."/>
        </authorList>
    </citation>
    <scope>NUCLEOTIDE SEQUENCE [LARGE SCALE GENOMIC DNA]</scope>
    <source>
        <strain evidence="3">cv. KIB-2019</strain>
    </source>
</reference>
<evidence type="ECO:0000313" key="3">
    <source>
        <dbReference type="Proteomes" id="UP001152561"/>
    </source>
</evidence>
<gene>
    <name evidence="2" type="ORF">K7X08_009865</name>
</gene>
<feature type="region of interest" description="Disordered" evidence="1">
    <location>
        <begin position="21"/>
        <end position="51"/>
    </location>
</feature>
<evidence type="ECO:0000313" key="2">
    <source>
        <dbReference type="EMBL" id="KAJ8573354.1"/>
    </source>
</evidence>
<comment type="caution">
    <text evidence="2">The sequence shown here is derived from an EMBL/GenBank/DDBJ whole genome shotgun (WGS) entry which is preliminary data.</text>
</comment>
<evidence type="ECO:0000256" key="1">
    <source>
        <dbReference type="SAM" id="MobiDB-lite"/>
    </source>
</evidence>
<dbReference type="Proteomes" id="UP001152561">
    <property type="component" value="Unassembled WGS sequence"/>
</dbReference>